<proteinExistence type="predicted"/>
<name>A0AAP4BXY2_9CORY</name>
<dbReference type="InterPro" id="IPR003772">
    <property type="entry name" value="YceD"/>
</dbReference>
<protein>
    <submittedName>
        <fullName evidence="2">YceD family protein</fullName>
    </submittedName>
</protein>
<dbReference type="RefSeq" id="WP_284642104.1">
    <property type="nucleotide sequence ID" value="NZ_JASNVU010000006.1"/>
</dbReference>
<evidence type="ECO:0000256" key="1">
    <source>
        <dbReference type="SAM" id="MobiDB-lite"/>
    </source>
</evidence>
<organism evidence="2 3">
    <name type="scientific">Corynebacterium accolens</name>
    <dbReference type="NCBI Taxonomy" id="38284"/>
    <lineage>
        <taxon>Bacteria</taxon>
        <taxon>Bacillati</taxon>
        <taxon>Actinomycetota</taxon>
        <taxon>Actinomycetes</taxon>
        <taxon>Mycobacteriales</taxon>
        <taxon>Corynebacteriaceae</taxon>
        <taxon>Corynebacterium</taxon>
    </lineage>
</organism>
<reference evidence="2" key="1">
    <citation type="submission" date="2023-05" db="EMBL/GenBank/DDBJ databases">
        <title>Metabolic capabilities are highly conserved among human nasal-associated Corynebacterium species in pangenomic analyses.</title>
        <authorList>
            <person name="Tran T.H."/>
            <person name="Roberts A.Q."/>
            <person name="Escapa I.F."/>
            <person name="Gao W."/>
            <person name="Conlan S."/>
            <person name="Kong H."/>
            <person name="Segre J.A."/>
            <person name="Kelly M.S."/>
            <person name="Lemon K.P."/>
        </authorList>
    </citation>
    <scope>NUCLEOTIDE SEQUENCE</scope>
    <source>
        <strain evidence="2">KPL2618</strain>
    </source>
</reference>
<comment type="caution">
    <text evidence="2">The sequence shown here is derived from an EMBL/GenBank/DDBJ whole genome shotgun (WGS) entry which is preliminary data.</text>
</comment>
<dbReference type="Proteomes" id="UP001230317">
    <property type="component" value="Unassembled WGS sequence"/>
</dbReference>
<dbReference type="EMBL" id="JASNVU010000006">
    <property type="protein sequence ID" value="MDK4334868.1"/>
    <property type="molecule type" value="Genomic_DNA"/>
</dbReference>
<accession>A0AAP4BXY2</accession>
<dbReference type="Pfam" id="PF02620">
    <property type="entry name" value="YceD"/>
    <property type="match status" value="1"/>
</dbReference>
<feature type="region of interest" description="Disordered" evidence="1">
    <location>
        <begin position="153"/>
        <end position="182"/>
    </location>
</feature>
<evidence type="ECO:0000313" key="3">
    <source>
        <dbReference type="Proteomes" id="UP001230317"/>
    </source>
</evidence>
<dbReference type="AlphaFoldDB" id="A0AAP4BXY2"/>
<evidence type="ECO:0000313" key="2">
    <source>
        <dbReference type="EMBL" id="MDK4334868.1"/>
    </source>
</evidence>
<gene>
    <name evidence="2" type="ORF">QPX58_05495</name>
</gene>
<sequence length="182" mass="19216">MTSPLKFDVGELLNAQGADAMPEQRTQTGPAPERIGVEMIAIPKGEVLTVAAILTPLGSGVLVDADISGVLTGECARCLKELHPQLDLHVTQVFAADESFVSGDDADSDDAGSGDEIPEIEDDELDLLQAVIDEAGLNLPFAPVCEDGCDIQTPEGVTTGISGEEEEEEKVDPRWAGLEKFL</sequence>